<evidence type="ECO:0000313" key="2">
    <source>
        <dbReference type="Proteomes" id="UP000193804"/>
    </source>
</evidence>
<protein>
    <submittedName>
        <fullName evidence="1">Uncharacterized protein</fullName>
    </submittedName>
</protein>
<dbReference type="PROSITE" id="PS51257">
    <property type="entry name" value="PROKAR_LIPOPROTEIN"/>
    <property type="match status" value="1"/>
</dbReference>
<dbReference type="EMBL" id="FXAW01000003">
    <property type="protein sequence ID" value="SMG29119.1"/>
    <property type="molecule type" value="Genomic_DNA"/>
</dbReference>
<proteinExistence type="predicted"/>
<keyword evidence="2" id="KW-1185">Reference proteome</keyword>
<dbReference type="InterPro" id="IPR046732">
    <property type="entry name" value="DUF6624"/>
</dbReference>
<dbReference type="Pfam" id="PF20329">
    <property type="entry name" value="DUF6624"/>
    <property type="match status" value="1"/>
</dbReference>
<dbReference type="Proteomes" id="UP000193804">
    <property type="component" value="Unassembled WGS sequence"/>
</dbReference>
<sequence length="207" mass="24030">MRRIMPLLLLILFSCNTEKSLNTEKLAIELDSILVVDQKYRLQMQEVQEEYGWNSPEMGELWKKQMQIDRSNLERVIEIIDQVGGYPGKSLVGNSASKSTFYVLQHAPDIIQEKYYNLIVAAAKENELDKRLAGMYQDRYLMHRGEDQLFGTQIRSEYETDSISGERFEKTFVWPIADTTRIDSVRMVNGLGPLEDYLSSFGLSRWD</sequence>
<dbReference type="RefSeq" id="WP_139827992.1">
    <property type="nucleotide sequence ID" value="NZ_FXAW01000003.1"/>
</dbReference>
<dbReference type="OrthoDB" id="1164858at2"/>
<dbReference type="AlphaFoldDB" id="A0A1X7JMM7"/>
<reference evidence="2" key="1">
    <citation type="submission" date="2017-04" db="EMBL/GenBank/DDBJ databases">
        <authorList>
            <person name="Varghese N."/>
            <person name="Submissions S."/>
        </authorList>
    </citation>
    <scope>NUCLEOTIDE SEQUENCE [LARGE SCALE GENOMIC DNA]</scope>
    <source>
        <strain evidence="2">DSM 4125</strain>
    </source>
</reference>
<accession>A0A1X7JMM7</accession>
<gene>
    <name evidence="1" type="ORF">SAMN05661096_01798</name>
</gene>
<evidence type="ECO:0000313" key="1">
    <source>
        <dbReference type="EMBL" id="SMG29119.1"/>
    </source>
</evidence>
<name>A0A1X7JMM7_9BACT</name>
<organism evidence="1 2">
    <name type="scientific">Marivirga sericea</name>
    <dbReference type="NCBI Taxonomy" id="1028"/>
    <lineage>
        <taxon>Bacteria</taxon>
        <taxon>Pseudomonadati</taxon>
        <taxon>Bacteroidota</taxon>
        <taxon>Cytophagia</taxon>
        <taxon>Cytophagales</taxon>
        <taxon>Marivirgaceae</taxon>
        <taxon>Marivirga</taxon>
    </lineage>
</organism>
<dbReference type="STRING" id="1028.SAMN05661096_01798"/>